<dbReference type="AlphaFoldDB" id="A0A1H1H850"/>
<dbReference type="PROSITE" id="PS51819">
    <property type="entry name" value="VOC"/>
    <property type="match status" value="1"/>
</dbReference>
<dbReference type="GO" id="GO:0051213">
    <property type="term" value="F:dioxygenase activity"/>
    <property type="evidence" value="ECO:0007669"/>
    <property type="project" value="UniProtKB-KW"/>
</dbReference>
<name>A0A1H1H850_9BURK</name>
<evidence type="ECO:0000313" key="3">
    <source>
        <dbReference type="EMBL" id="SDR21308.1"/>
    </source>
</evidence>
<keyword evidence="3" id="KW-0223">Dioxygenase</keyword>
<evidence type="ECO:0000313" key="4">
    <source>
        <dbReference type="Proteomes" id="UP000183487"/>
    </source>
</evidence>
<gene>
    <name evidence="3" type="ORF">SAMN05443245_3599</name>
</gene>
<keyword evidence="3" id="KW-0560">Oxidoreductase</keyword>
<dbReference type="InterPro" id="IPR051785">
    <property type="entry name" value="MMCE/EMCE_epimerase"/>
</dbReference>
<dbReference type="EMBL" id="FNKP01000002">
    <property type="protein sequence ID" value="SDR21308.1"/>
    <property type="molecule type" value="Genomic_DNA"/>
</dbReference>
<sequence length="124" mass="13753">MKFASVRIVTRDLDRLIEFYQRLSGIEAARPADGFAELRFEGATLAISSERLVELFNAGAATAAANHSAILELEVEDVDAIFERMNAFGTNIAMAPTLMPWGNRSLLLRDPDGNLVNLFSRPRR</sequence>
<organism evidence="3 4">
    <name type="scientific">Paraburkholderia fungorum</name>
    <dbReference type="NCBI Taxonomy" id="134537"/>
    <lineage>
        <taxon>Bacteria</taxon>
        <taxon>Pseudomonadati</taxon>
        <taxon>Pseudomonadota</taxon>
        <taxon>Betaproteobacteria</taxon>
        <taxon>Burkholderiales</taxon>
        <taxon>Burkholderiaceae</taxon>
        <taxon>Paraburkholderia</taxon>
    </lineage>
</organism>
<dbReference type="PANTHER" id="PTHR43048">
    <property type="entry name" value="METHYLMALONYL-COA EPIMERASE"/>
    <property type="match status" value="1"/>
</dbReference>
<feature type="domain" description="VOC" evidence="2">
    <location>
        <begin position="2"/>
        <end position="121"/>
    </location>
</feature>
<dbReference type="RefSeq" id="WP_074767133.1">
    <property type="nucleotide sequence ID" value="NZ_FNKP01000002.1"/>
</dbReference>
<dbReference type="Gene3D" id="3.10.180.10">
    <property type="entry name" value="2,3-Dihydroxybiphenyl 1,2-Dioxygenase, domain 1"/>
    <property type="match status" value="1"/>
</dbReference>
<keyword evidence="1" id="KW-0479">Metal-binding</keyword>
<keyword evidence="4" id="KW-1185">Reference proteome</keyword>
<accession>A0A1H1H850</accession>
<dbReference type="GO" id="GO:0046491">
    <property type="term" value="P:L-methylmalonyl-CoA metabolic process"/>
    <property type="evidence" value="ECO:0007669"/>
    <property type="project" value="TreeGrafter"/>
</dbReference>
<dbReference type="SUPFAM" id="SSF54593">
    <property type="entry name" value="Glyoxalase/Bleomycin resistance protein/Dihydroxybiphenyl dioxygenase"/>
    <property type="match status" value="1"/>
</dbReference>
<dbReference type="GO" id="GO:0004493">
    <property type="term" value="F:methylmalonyl-CoA epimerase activity"/>
    <property type="evidence" value="ECO:0007669"/>
    <property type="project" value="TreeGrafter"/>
</dbReference>
<dbReference type="Proteomes" id="UP000183487">
    <property type="component" value="Unassembled WGS sequence"/>
</dbReference>
<reference evidence="4" key="1">
    <citation type="submission" date="2016-10" db="EMBL/GenBank/DDBJ databases">
        <authorList>
            <person name="Varghese N."/>
        </authorList>
    </citation>
    <scope>NUCLEOTIDE SEQUENCE [LARGE SCALE GENOMIC DNA]</scope>
    <source>
        <strain evidence="4">GAS106B</strain>
    </source>
</reference>
<dbReference type="GO" id="GO:0046872">
    <property type="term" value="F:metal ion binding"/>
    <property type="evidence" value="ECO:0007669"/>
    <property type="project" value="UniProtKB-KW"/>
</dbReference>
<dbReference type="Pfam" id="PF00903">
    <property type="entry name" value="Glyoxalase"/>
    <property type="match status" value="1"/>
</dbReference>
<dbReference type="InterPro" id="IPR004360">
    <property type="entry name" value="Glyas_Fos-R_dOase_dom"/>
</dbReference>
<proteinExistence type="predicted"/>
<dbReference type="InterPro" id="IPR037523">
    <property type="entry name" value="VOC_core"/>
</dbReference>
<evidence type="ECO:0000256" key="1">
    <source>
        <dbReference type="ARBA" id="ARBA00022723"/>
    </source>
</evidence>
<dbReference type="OrthoDB" id="9797663at2"/>
<dbReference type="InterPro" id="IPR029068">
    <property type="entry name" value="Glyas_Bleomycin-R_OHBP_Dase"/>
</dbReference>
<dbReference type="PANTHER" id="PTHR43048:SF4">
    <property type="entry name" value="RING-CLEAVING DIOXYGENASE-RELATED"/>
    <property type="match status" value="1"/>
</dbReference>
<protein>
    <submittedName>
        <fullName evidence="3">Glyoxalase/Bleomycin resistance protein/Dioxygenase superfamily protein</fullName>
    </submittedName>
</protein>
<evidence type="ECO:0000259" key="2">
    <source>
        <dbReference type="PROSITE" id="PS51819"/>
    </source>
</evidence>